<name>A0AAJ2S0L0_9GAMM</name>
<protein>
    <submittedName>
        <fullName evidence="2">Uncharacterized protein</fullName>
    </submittedName>
</protein>
<dbReference type="Proteomes" id="UP001276761">
    <property type="component" value="Unassembled WGS sequence"/>
</dbReference>
<sequence>MLIGKMLLTTIFIIPLGVSVATAQTVSESRDVSELSSPIVLLTPVVARNADHLQLDIDQRSALQDWMAKSPAVREALEDLVVAQRNELRQMILSGADIEARTEKAAYVGQLESELLMMRSSCVEYWRETLNEEQFAQALQLADI</sequence>
<evidence type="ECO:0000256" key="1">
    <source>
        <dbReference type="SAM" id="SignalP"/>
    </source>
</evidence>
<comment type="caution">
    <text evidence="2">The sequence shown here is derived from an EMBL/GenBank/DDBJ whole genome shotgun (WGS) entry which is preliminary data.</text>
</comment>
<dbReference type="GeneID" id="303165653"/>
<reference evidence="2" key="1">
    <citation type="submission" date="2023-11" db="EMBL/GenBank/DDBJ databases">
        <title>MicrobeMod: A computational toolkit for identifying prokaryotic methylation and restriction-modification with nanopore sequencing.</title>
        <authorList>
            <person name="Crits-Christoph A."/>
            <person name="Kang S.C."/>
            <person name="Lee H."/>
            <person name="Ostrov N."/>
        </authorList>
    </citation>
    <scope>NUCLEOTIDE SEQUENCE</scope>
    <source>
        <strain evidence="2">ATCC BAA-953</strain>
    </source>
</reference>
<evidence type="ECO:0000313" key="2">
    <source>
        <dbReference type="EMBL" id="MDX5977724.1"/>
    </source>
</evidence>
<feature type="signal peptide" evidence="1">
    <location>
        <begin position="1"/>
        <end position="23"/>
    </location>
</feature>
<proteinExistence type="predicted"/>
<evidence type="ECO:0000313" key="3">
    <source>
        <dbReference type="Proteomes" id="UP001276761"/>
    </source>
</evidence>
<gene>
    <name evidence="2" type="ORF">SIL78_09100</name>
</gene>
<organism evidence="2 3">
    <name type="scientific">Vreelandella alkaliphila</name>
    <dbReference type="NCBI Taxonomy" id="272774"/>
    <lineage>
        <taxon>Bacteria</taxon>
        <taxon>Pseudomonadati</taxon>
        <taxon>Pseudomonadota</taxon>
        <taxon>Gammaproteobacteria</taxon>
        <taxon>Oceanospirillales</taxon>
        <taxon>Halomonadaceae</taxon>
        <taxon>Vreelandella</taxon>
    </lineage>
</organism>
<accession>A0AAJ2S0L0</accession>
<keyword evidence="1" id="KW-0732">Signal</keyword>
<feature type="chain" id="PRO_5042483106" evidence="1">
    <location>
        <begin position="24"/>
        <end position="144"/>
    </location>
</feature>
<dbReference type="EMBL" id="JAWXXT010000001">
    <property type="protein sequence ID" value="MDX5977724.1"/>
    <property type="molecule type" value="Genomic_DNA"/>
</dbReference>
<dbReference type="AlphaFoldDB" id="A0AAJ2S0L0"/>
<dbReference type="RefSeq" id="WP_198348831.1">
    <property type="nucleotide sequence ID" value="NZ_JABASV010000002.1"/>
</dbReference>